<evidence type="ECO:0000256" key="1">
    <source>
        <dbReference type="SAM" id="Phobius"/>
    </source>
</evidence>
<evidence type="ECO:0000313" key="3">
    <source>
        <dbReference type="Proteomes" id="UP000190868"/>
    </source>
</evidence>
<keyword evidence="1" id="KW-0472">Membrane</keyword>
<organism evidence="2 3">
    <name type="scientific">Campylobacter pinnipediorum subsp. caledonicus</name>
    <dbReference type="NCBI Taxonomy" id="1874362"/>
    <lineage>
        <taxon>Bacteria</taxon>
        <taxon>Pseudomonadati</taxon>
        <taxon>Campylobacterota</taxon>
        <taxon>Epsilonproteobacteria</taxon>
        <taxon>Campylobacterales</taxon>
        <taxon>Campylobacteraceae</taxon>
        <taxon>Campylobacter</taxon>
    </lineage>
</organism>
<sequence length="163" mass="18789">MQPENIAFARLGQFLPFFHITSVIFFVGLQIGFWYVLKFFLKENSTKESYNDVLNALKIFWYMILIGLLLIVVTGSFVQVADMMKSADPMANAILGTKYTLFGFLTLNVLYMIYCYKKSKNAFLVDEMIECYENIVVIIKYFIPLNIIISLVATYLGVAYRGF</sequence>
<dbReference type="AlphaFoldDB" id="A0A1S6U680"/>
<feature type="transmembrane region" description="Helical" evidence="1">
    <location>
        <begin position="137"/>
        <end position="160"/>
    </location>
</feature>
<dbReference type="EMBL" id="CP017258">
    <property type="protein sequence ID" value="AQW87258.1"/>
    <property type="molecule type" value="Genomic_DNA"/>
</dbReference>
<dbReference type="KEGG" id="cpin:CPIN18020_0410"/>
<dbReference type="RefSeq" id="WP_078422953.1">
    <property type="nucleotide sequence ID" value="NZ_CP017018.1"/>
</dbReference>
<keyword evidence="3" id="KW-1185">Reference proteome</keyword>
<keyword evidence="1" id="KW-0812">Transmembrane</keyword>
<protein>
    <submittedName>
        <fullName evidence="2">Putative membrane protein</fullName>
    </submittedName>
</protein>
<dbReference type="GeneID" id="56566049"/>
<reference evidence="3" key="1">
    <citation type="submission" date="2016-09" db="EMBL/GenBank/DDBJ databases">
        <title>Comparative genomics of the Campylobacter concisus group.</title>
        <authorList>
            <person name="Miller W.G."/>
            <person name="Yee E."/>
            <person name="Chapman M.H."/>
            <person name="Huynh S."/>
            <person name="Bono J.L."/>
            <person name="On S.L.W."/>
            <person name="StLeger J."/>
            <person name="Foster G."/>
            <person name="Parker C.T."/>
        </authorList>
    </citation>
    <scope>NUCLEOTIDE SEQUENCE [LARGE SCALE GENOMIC DNA]</scope>
    <source>
        <strain evidence="3">RM18021</strain>
    </source>
</reference>
<keyword evidence="1" id="KW-1133">Transmembrane helix</keyword>
<feature type="transmembrane region" description="Helical" evidence="1">
    <location>
        <begin position="99"/>
        <end position="116"/>
    </location>
</feature>
<feature type="transmembrane region" description="Helical" evidence="1">
    <location>
        <begin position="17"/>
        <end position="38"/>
    </location>
</feature>
<dbReference type="Proteomes" id="UP000190868">
    <property type="component" value="Chromosome"/>
</dbReference>
<accession>A0A1S6U680</accession>
<name>A0A1S6U680_9BACT</name>
<feature type="transmembrane region" description="Helical" evidence="1">
    <location>
        <begin position="59"/>
        <end position="79"/>
    </location>
</feature>
<evidence type="ECO:0000313" key="2">
    <source>
        <dbReference type="EMBL" id="AQW87258.1"/>
    </source>
</evidence>
<proteinExistence type="predicted"/>
<gene>
    <name evidence="2" type="ORF">CPIN18021_0415</name>
</gene>